<dbReference type="AlphaFoldDB" id="A0A4Z0GUW9"/>
<protein>
    <submittedName>
        <fullName evidence="1">DUF2785 domain-containing protein</fullName>
    </submittedName>
</protein>
<dbReference type="EMBL" id="SRJC01000008">
    <property type="protein sequence ID" value="TGB01027.1"/>
    <property type="molecule type" value="Genomic_DNA"/>
</dbReference>
<dbReference type="STRING" id="192814.GCA_900166575_00166"/>
<accession>A0A4Z0GUW9</accession>
<sequence>MNETELKNLLAAQHQGGNWANVDTLSMIAHIGSTDPELRDELIYRGFVKMIIHQDQLSSTTLEELLTICLDDLLMKGIGEKNTDSVFTRAFTTLLMTLIVYRDNEDNFLPASKVTTTKEHVIRYINEEQDLRGYVLQKGWAHSVAHVADLVDELAKNPKVDTEDHRNLLLPLWNKVLTGDSVYLHDEDERILIPTMEMLDRGLDSHILENWISELPDYFKKQQLPPEKYWVLQANAKKFLKSFHLELSRTSTFPSLQKSIENSLDTI</sequence>
<evidence type="ECO:0000313" key="1">
    <source>
        <dbReference type="EMBL" id="TGB01027.1"/>
    </source>
</evidence>
<organism evidence="1 2">
    <name type="scientific">Halobacillus salinus</name>
    <dbReference type="NCBI Taxonomy" id="192814"/>
    <lineage>
        <taxon>Bacteria</taxon>
        <taxon>Bacillati</taxon>
        <taxon>Bacillota</taxon>
        <taxon>Bacilli</taxon>
        <taxon>Bacillales</taxon>
        <taxon>Bacillaceae</taxon>
        <taxon>Halobacillus</taxon>
    </lineage>
</organism>
<dbReference type="InterPro" id="IPR021247">
    <property type="entry name" value="DUF2785"/>
</dbReference>
<comment type="caution">
    <text evidence="1">The sequence shown here is derived from an EMBL/GenBank/DDBJ whole genome shotgun (WGS) entry which is preliminary data.</text>
</comment>
<gene>
    <name evidence="1" type="ORF">E4663_17910</name>
</gene>
<evidence type="ECO:0000313" key="2">
    <source>
        <dbReference type="Proteomes" id="UP000297982"/>
    </source>
</evidence>
<keyword evidence="2" id="KW-1185">Reference proteome</keyword>
<dbReference type="RefSeq" id="WP_135328642.1">
    <property type="nucleotide sequence ID" value="NZ_SRJC01000008.1"/>
</dbReference>
<name>A0A4Z0GUW9_9BACI</name>
<proteinExistence type="predicted"/>
<dbReference type="Proteomes" id="UP000297982">
    <property type="component" value="Unassembled WGS sequence"/>
</dbReference>
<dbReference type="Pfam" id="PF10978">
    <property type="entry name" value="DUF2785"/>
    <property type="match status" value="1"/>
</dbReference>
<reference evidence="1 2" key="1">
    <citation type="journal article" date="2003" name="Int. J. Syst. Evol. Microbiol.">
        <title>Halobacillus salinus sp. nov., isolated from a salt lake on the coast of the East Sea in Korea.</title>
        <authorList>
            <person name="Yoon J.H."/>
            <person name="Kang K.H."/>
            <person name="Park Y.H."/>
        </authorList>
    </citation>
    <scope>NUCLEOTIDE SEQUENCE [LARGE SCALE GENOMIC DNA]</scope>
    <source>
        <strain evidence="1 2">HSL-3</strain>
    </source>
</reference>